<sequence length="129" mass="13398">EVKSLLLSVPLLKFRDPDGTPFLCEEGLAVIERLPGPVCPIAFVGDGRSGKSFLASRIAGEGTFKDDDSDVAVTEGIDVVAFSSHPGHILIFDCEGGNNALSKSHSIVTVVGALLATALVFVTDGKASE</sequence>
<name>A0A813L795_POLGL</name>
<evidence type="ECO:0000313" key="2">
    <source>
        <dbReference type="Proteomes" id="UP000626109"/>
    </source>
</evidence>
<feature type="non-terminal residue" evidence="1">
    <location>
        <position position="1"/>
    </location>
</feature>
<evidence type="ECO:0000313" key="1">
    <source>
        <dbReference type="EMBL" id="CAE8721039.1"/>
    </source>
</evidence>
<gene>
    <name evidence="1" type="ORF">PGLA2088_LOCUS41687</name>
</gene>
<proteinExistence type="predicted"/>
<reference evidence="1" key="1">
    <citation type="submission" date="2021-02" db="EMBL/GenBank/DDBJ databases">
        <authorList>
            <person name="Dougan E. K."/>
            <person name="Rhodes N."/>
            <person name="Thang M."/>
            <person name="Chan C."/>
        </authorList>
    </citation>
    <scope>NUCLEOTIDE SEQUENCE</scope>
</reference>
<accession>A0A813L795</accession>
<comment type="caution">
    <text evidence="1">The sequence shown here is derived from an EMBL/GenBank/DDBJ whole genome shotgun (WGS) entry which is preliminary data.</text>
</comment>
<dbReference type="Gene3D" id="3.40.50.300">
    <property type="entry name" value="P-loop containing nucleotide triphosphate hydrolases"/>
    <property type="match status" value="1"/>
</dbReference>
<feature type="non-terminal residue" evidence="1">
    <location>
        <position position="129"/>
    </location>
</feature>
<dbReference type="Proteomes" id="UP000626109">
    <property type="component" value="Unassembled WGS sequence"/>
</dbReference>
<dbReference type="EMBL" id="CAJNNW010033948">
    <property type="protein sequence ID" value="CAE8721039.1"/>
    <property type="molecule type" value="Genomic_DNA"/>
</dbReference>
<dbReference type="SUPFAM" id="SSF52540">
    <property type="entry name" value="P-loop containing nucleoside triphosphate hydrolases"/>
    <property type="match status" value="1"/>
</dbReference>
<protein>
    <submittedName>
        <fullName evidence="1">Uncharacterized protein</fullName>
    </submittedName>
</protein>
<dbReference type="InterPro" id="IPR027417">
    <property type="entry name" value="P-loop_NTPase"/>
</dbReference>
<organism evidence="1 2">
    <name type="scientific">Polarella glacialis</name>
    <name type="common">Dinoflagellate</name>
    <dbReference type="NCBI Taxonomy" id="89957"/>
    <lineage>
        <taxon>Eukaryota</taxon>
        <taxon>Sar</taxon>
        <taxon>Alveolata</taxon>
        <taxon>Dinophyceae</taxon>
        <taxon>Suessiales</taxon>
        <taxon>Suessiaceae</taxon>
        <taxon>Polarella</taxon>
    </lineage>
</organism>
<dbReference type="AlphaFoldDB" id="A0A813L795"/>